<keyword evidence="2" id="KW-1185">Reference proteome</keyword>
<name>A0ACB5RSQ1_9PEZI</name>
<evidence type="ECO:0000313" key="1">
    <source>
        <dbReference type="EMBL" id="GME23504.1"/>
    </source>
</evidence>
<dbReference type="Proteomes" id="UP001165186">
    <property type="component" value="Unassembled WGS sequence"/>
</dbReference>
<dbReference type="EMBL" id="BSXG01000007">
    <property type="protein sequence ID" value="GME23504.1"/>
    <property type="molecule type" value="Genomic_DNA"/>
</dbReference>
<comment type="caution">
    <text evidence="1">The sequence shown here is derived from an EMBL/GenBank/DDBJ whole genome shotgun (WGS) entry which is preliminary data.</text>
</comment>
<sequence length="499" mass="56188">MPYATLSHSWGHTQSLRLIQNNLEILQIGINIETLPRTFQHAVCVARKLGLRYLWIDSLCILQDSADDWRKESAMMRHVYSNGSLNIAATAASGDQDGLSFQRNPHSSRHITVNITWKHPDLVSHKPPGRYYIFNGGIWDREVESAPLNKRGWVLQERSLSPRILHFGRTQLYWQCNTALRSEMFPRDLRTKNLGPHVPRVTSRFTTRLRALQQQQRGQPAAAEHELAGAHAHWSELVNAYSATRLSRPADKLIAVQALAETMQDATGDAYVAGLWRSRLAEDVLWRTDVDERRPLRRPARWRAPTWSWASLDAQVESRGAYHYVGRRAGQAAPFFVREMVPSVEGFGGVETGQLRSARLGVRGLLYRSGEPIAMRVMDEPLSLSRPARAEAPWSLKVFLDEWDEQVVHAAEHTMPAGSLFFPVGSPIAGTVEGLVLEPVAERDGEFQRIAFFEIDVLEPGGADSLLKGLQILEDAENLGHLKDGEDSEGRTVYQFTLI</sequence>
<evidence type="ECO:0000313" key="2">
    <source>
        <dbReference type="Proteomes" id="UP001165186"/>
    </source>
</evidence>
<proteinExistence type="predicted"/>
<accession>A0ACB5RSQ1</accession>
<gene>
    <name evidence="1" type="primary">g6298</name>
    <name evidence="1" type="ORF">NpPPO83_00006298</name>
</gene>
<protein>
    <submittedName>
        <fullName evidence="1">Heterokaryon incompatibility protein</fullName>
    </submittedName>
</protein>
<reference evidence="1" key="1">
    <citation type="submission" date="2024-09" db="EMBL/GenBank/DDBJ databases">
        <title>Draft Genome Sequences of Neofusicoccum parvum.</title>
        <authorList>
            <person name="Ashida A."/>
            <person name="Camagna M."/>
            <person name="Tanaka A."/>
            <person name="Takemoto D."/>
        </authorList>
    </citation>
    <scope>NUCLEOTIDE SEQUENCE</scope>
    <source>
        <strain evidence="1">PPO83</strain>
    </source>
</reference>
<organism evidence="1 2">
    <name type="scientific">Neofusicoccum parvum</name>
    <dbReference type="NCBI Taxonomy" id="310453"/>
    <lineage>
        <taxon>Eukaryota</taxon>
        <taxon>Fungi</taxon>
        <taxon>Dikarya</taxon>
        <taxon>Ascomycota</taxon>
        <taxon>Pezizomycotina</taxon>
        <taxon>Dothideomycetes</taxon>
        <taxon>Dothideomycetes incertae sedis</taxon>
        <taxon>Botryosphaeriales</taxon>
        <taxon>Botryosphaeriaceae</taxon>
        <taxon>Neofusicoccum</taxon>
    </lineage>
</organism>